<evidence type="ECO:0000313" key="5">
    <source>
        <dbReference type="Proteomes" id="UP000296733"/>
    </source>
</evidence>
<dbReference type="PROSITE" id="PS51318">
    <property type="entry name" value="TAT"/>
    <property type="match status" value="1"/>
</dbReference>
<evidence type="ECO:0000313" key="3">
    <source>
        <dbReference type="EMBL" id="SEG58602.1"/>
    </source>
</evidence>
<dbReference type="KEGG" id="hlm:DV707_16200"/>
<feature type="region of interest" description="Disordered" evidence="1">
    <location>
        <begin position="1"/>
        <end position="31"/>
    </location>
</feature>
<proteinExistence type="predicted"/>
<dbReference type="GeneID" id="71004383"/>
<dbReference type="Proteomes" id="UP000236740">
    <property type="component" value="Unassembled WGS sequence"/>
</dbReference>
<geneLocation type="plasmid" evidence="2">
    <name>unnamed1</name>
</geneLocation>
<name>A0A1H6BD68_9EURY</name>
<gene>
    <name evidence="2" type="ORF">DV707_16200</name>
    <name evidence="3" type="ORF">SAMN04488133_2767</name>
</gene>
<evidence type="ECO:0000313" key="4">
    <source>
        <dbReference type="Proteomes" id="UP000236740"/>
    </source>
</evidence>
<reference evidence="2 5" key="2">
    <citation type="journal article" date="2019" name="Nat. Commun.">
        <title>A new type of DNA phosphorothioation-based antiviral system in archaea.</title>
        <authorList>
            <person name="Xiong L."/>
            <person name="Liu S."/>
            <person name="Chen S."/>
            <person name="Xiao Y."/>
            <person name="Zhu B."/>
            <person name="Gao Y."/>
            <person name="Zhang Y."/>
            <person name="Chen B."/>
            <person name="Luo J."/>
            <person name="Deng Z."/>
            <person name="Chen X."/>
            <person name="Wang L."/>
            <person name="Chen S."/>
        </authorList>
    </citation>
    <scope>NUCLEOTIDE SEQUENCE [LARGE SCALE GENOMIC DNA]</scope>
    <source>
        <strain evidence="2 5">CGMCC 1.10331</strain>
        <plasmid evidence="2 5">unnamed1</plasmid>
    </source>
</reference>
<dbReference type="EMBL" id="CP031312">
    <property type="protein sequence ID" value="QCC49287.1"/>
    <property type="molecule type" value="Genomic_DNA"/>
</dbReference>
<protein>
    <submittedName>
        <fullName evidence="3">Uncharacterized protein</fullName>
    </submittedName>
</protein>
<dbReference type="EMBL" id="FNVN01000004">
    <property type="protein sequence ID" value="SEG58602.1"/>
    <property type="molecule type" value="Genomic_DNA"/>
</dbReference>
<dbReference type="AlphaFoldDB" id="A0A1H6BD68"/>
<dbReference type="InterPro" id="IPR006311">
    <property type="entry name" value="TAT_signal"/>
</dbReference>
<feature type="compositionally biased region" description="Basic and acidic residues" evidence="1">
    <location>
        <begin position="1"/>
        <end position="13"/>
    </location>
</feature>
<keyword evidence="2" id="KW-0614">Plasmid</keyword>
<sequence length="75" mass="7762">MAHRLARSDRSQSDNHSTGESTDESGKWNVNRRGCLKAGGAALAALIFGGAATSAAADDAGETTVHWTNFSTGQL</sequence>
<keyword evidence="4" id="KW-1185">Reference proteome</keyword>
<organism evidence="3 4">
    <name type="scientific">Halobellus limi</name>
    <dbReference type="NCBI Taxonomy" id="699433"/>
    <lineage>
        <taxon>Archaea</taxon>
        <taxon>Methanobacteriati</taxon>
        <taxon>Methanobacteriota</taxon>
        <taxon>Stenosarchaea group</taxon>
        <taxon>Halobacteria</taxon>
        <taxon>Halobacteriales</taxon>
        <taxon>Haloferacaceae</taxon>
        <taxon>Halobellus</taxon>
    </lineage>
</organism>
<dbReference type="RefSeq" id="WP_103992451.1">
    <property type="nucleotide sequence ID" value="NZ_CP031312.1"/>
</dbReference>
<reference evidence="3 4" key="1">
    <citation type="submission" date="2016-10" db="EMBL/GenBank/DDBJ databases">
        <authorList>
            <person name="de Groot N.N."/>
        </authorList>
    </citation>
    <scope>NUCLEOTIDE SEQUENCE [LARGE SCALE GENOMIC DNA]</scope>
    <source>
        <strain evidence="3 4">CGMCC 1.10331</strain>
    </source>
</reference>
<accession>A0A1H6BD68</accession>
<dbReference type="Proteomes" id="UP000296733">
    <property type="component" value="Plasmid unnamed1"/>
</dbReference>
<evidence type="ECO:0000313" key="2">
    <source>
        <dbReference type="EMBL" id="QCC49287.1"/>
    </source>
</evidence>
<evidence type="ECO:0000256" key="1">
    <source>
        <dbReference type="SAM" id="MobiDB-lite"/>
    </source>
</evidence>